<keyword evidence="6 7" id="KW-0411">Iron-sulfur</keyword>
<keyword evidence="6" id="KW-0472">Membrane</keyword>
<evidence type="ECO:0000256" key="3">
    <source>
        <dbReference type="ARBA" id="ARBA00022719"/>
    </source>
</evidence>
<dbReference type="FunFam" id="3.40.50.12280:FF:000002">
    <property type="entry name" value="NADH-quinone oxidoreductase subunit B"/>
    <property type="match status" value="1"/>
</dbReference>
<organism evidence="9 10">
    <name type="scientific">Bdellovibrio bacteriovorus</name>
    <dbReference type="NCBI Taxonomy" id="959"/>
    <lineage>
        <taxon>Bacteria</taxon>
        <taxon>Pseudomonadati</taxon>
        <taxon>Bdellovibrionota</taxon>
        <taxon>Bdellovibrionia</taxon>
        <taxon>Bdellovibrionales</taxon>
        <taxon>Pseudobdellovibrionaceae</taxon>
        <taxon>Bdellovibrio</taxon>
    </lineage>
</organism>
<dbReference type="Proteomes" id="UP000075391">
    <property type="component" value="Unassembled WGS sequence"/>
</dbReference>
<dbReference type="EMBL" id="LUKF01000016">
    <property type="protein sequence ID" value="KYG62258.1"/>
    <property type="molecule type" value="Genomic_DNA"/>
</dbReference>
<dbReference type="InterPro" id="IPR006137">
    <property type="entry name" value="NADH_UbQ_OxRdtase-like_20kDa"/>
</dbReference>
<comment type="subcellular location">
    <subcellularLocation>
        <location evidence="6">Cell membrane</location>
        <topology evidence="6">Peripheral membrane protein</topology>
        <orientation evidence="6">Cytoplasmic side</orientation>
    </subcellularLocation>
</comment>
<dbReference type="NCBIfam" id="NF005012">
    <property type="entry name" value="PRK06411.1"/>
    <property type="match status" value="1"/>
</dbReference>
<dbReference type="GO" id="GO:0048038">
    <property type="term" value="F:quinone binding"/>
    <property type="evidence" value="ECO:0007669"/>
    <property type="project" value="UniProtKB-KW"/>
</dbReference>
<feature type="binding site" evidence="6">
    <location>
        <position position="98"/>
    </location>
    <ligand>
        <name>[4Fe-4S] cluster</name>
        <dbReference type="ChEBI" id="CHEBI:49883"/>
    </ligand>
</feature>
<comment type="similarity">
    <text evidence="1 6 7">Belongs to the complex I 20 kDa subunit family.</text>
</comment>
<proteinExistence type="inferred from homology"/>
<protein>
    <recommendedName>
        <fullName evidence="6">NADH-quinone oxidoreductase subunit B</fullName>
        <ecNumber evidence="6">7.1.1.-</ecNumber>
    </recommendedName>
    <alternativeName>
        <fullName evidence="6">NADH dehydrogenase I subunit B</fullName>
    </alternativeName>
    <alternativeName>
        <fullName evidence="6">NDH-1 subunit B</fullName>
    </alternativeName>
</protein>
<dbReference type="Pfam" id="PF01058">
    <property type="entry name" value="Oxidored_q6"/>
    <property type="match status" value="1"/>
</dbReference>
<dbReference type="GO" id="GO:0005506">
    <property type="term" value="F:iron ion binding"/>
    <property type="evidence" value="ECO:0007669"/>
    <property type="project" value="UniProtKB-UniRule"/>
</dbReference>
<evidence type="ECO:0000313" key="10">
    <source>
        <dbReference type="Proteomes" id="UP000075391"/>
    </source>
</evidence>
<keyword evidence="6 7" id="KW-0408">Iron</keyword>
<evidence type="ECO:0000256" key="6">
    <source>
        <dbReference type="HAMAP-Rule" id="MF_01356"/>
    </source>
</evidence>
<evidence type="ECO:0000256" key="7">
    <source>
        <dbReference type="RuleBase" id="RU004464"/>
    </source>
</evidence>
<comment type="caution">
    <text evidence="9">The sequence shown here is derived from an EMBL/GenBank/DDBJ whole genome shotgun (WGS) entry which is preliminary data.</text>
</comment>
<keyword evidence="6" id="KW-1003">Cell membrane</keyword>
<evidence type="ECO:0000256" key="1">
    <source>
        <dbReference type="ARBA" id="ARBA00009173"/>
    </source>
</evidence>
<dbReference type="GO" id="GO:0009060">
    <property type="term" value="P:aerobic respiration"/>
    <property type="evidence" value="ECO:0007669"/>
    <property type="project" value="TreeGrafter"/>
</dbReference>
<dbReference type="PANTHER" id="PTHR11995:SF14">
    <property type="entry name" value="NADH DEHYDROGENASE [UBIQUINONE] IRON-SULFUR PROTEIN 7, MITOCHONDRIAL"/>
    <property type="match status" value="1"/>
</dbReference>
<keyword evidence="4 6" id="KW-1278">Translocase</keyword>
<dbReference type="RefSeq" id="WP_063244357.1">
    <property type="nucleotide sequence ID" value="NZ_CP168967.1"/>
</dbReference>
<dbReference type="GO" id="GO:0015990">
    <property type="term" value="P:electron transport coupled proton transport"/>
    <property type="evidence" value="ECO:0007669"/>
    <property type="project" value="TreeGrafter"/>
</dbReference>
<evidence type="ECO:0000313" key="9">
    <source>
        <dbReference type="EMBL" id="KYG62258.1"/>
    </source>
</evidence>
<dbReference type="HAMAP" id="MF_01356">
    <property type="entry name" value="NDH1_NuoB"/>
    <property type="match status" value="1"/>
</dbReference>
<feature type="binding site" evidence="6">
    <location>
        <position position="127"/>
    </location>
    <ligand>
        <name>[4Fe-4S] cluster</name>
        <dbReference type="ChEBI" id="CHEBI:49883"/>
    </ligand>
</feature>
<dbReference type="PANTHER" id="PTHR11995">
    <property type="entry name" value="NADH DEHYDROGENASE"/>
    <property type="match status" value="1"/>
</dbReference>
<keyword evidence="6 7" id="KW-0004">4Fe-4S</keyword>
<dbReference type="GO" id="GO:0045271">
    <property type="term" value="C:respiratory chain complex I"/>
    <property type="evidence" value="ECO:0007669"/>
    <property type="project" value="TreeGrafter"/>
</dbReference>
<evidence type="ECO:0000256" key="4">
    <source>
        <dbReference type="ARBA" id="ARBA00022967"/>
    </source>
</evidence>
<sequence length="164" mass="18348">MSRDVAFTSRLDALVAWGQKNSLWPMPYGTACCGIEFMSVMGPKYDLARFGAEVARFSPRQADLLVVAGTITEKMAPVITRIYQQMLEPKYVISMGACASSGGFYRAYHVLQGVDKVIPVDVYIPGCPPTPEAVMDGIMALQRMIATRQPRPWKDNWKYPYEQT</sequence>
<dbReference type="AlphaFoldDB" id="A0A150WGN0"/>
<gene>
    <name evidence="6" type="primary">nuoB</name>
    <name evidence="9" type="ORF">AZI85_07570</name>
</gene>
<evidence type="ECO:0000259" key="8">
    <source>
        <dbReference type="Pfam" id="PF01058"/>
    </source>
</evidence>
<comment type="function">
    <text evidence="6">NDH-1 shuttles electrons from NADH, via FMN and iron-sulfur (Fe-S) centers, to quinones in the respiratory chain. The immediate electron acceptor for the enzyme in this species is believed to be ubiquinone. Couples the redox reaction to proton translocation (for every two electrons transferred, four hydrogen ions are translocated across the cytoplasmic membrane), and thus conserves the redox energy in a proton gradient.</text>
</comment>
<feature type="binding site" evidence="6">
    <location>
        <position position="33"/>
    </location>
    <ligand>
        <name>[4Fe-4S] cluster</name>
        <dbReference type="ChEBI" id="CHEBI:49883"/>
    </ligand>
</feature>
<keyword evidence="5 6" id="KW-0520">NAD</keyword>
<keyword evidence="3 6" id="KW-0874">Quinone</keyword>
<feature type="domain" description="NADH:ubiquinone oxidoreductase-like 20kDa subunit" evidence="8">
    <location>
        <begin position="32"/>
        <end position="141"/>
    </location>
</feature>
<dbReference type="Gene3D" id="3.40.50.12280">
    <property type="match status" value="1"/>
</dbReference>
<feature type="binding site" evidence="6">
    <location>
        <position position="32"/>
    </location>
    <ligand>
        <name>[4Fe-4S] cluster</name>
        <dbReference type="ChEBI" id="CHEBI:49883"/>
    </ligand>
</feature>
<dbReference type="PROSITE" id="PS01150">
    <property type="entry name" value="COMPLEX1_20K"/>
    <property type="match status" value="1"/>
</dbReference>
<keyword evidence="6 7" id="KW-0479">Metal-binding</keyword>
<dbReference type="GO" id="GO:0050136">
    <property type="term" value="F:NADH dehydrogenase (quinone) (non-electrogenic) activity"/>
    <property type="evidence" value="ECO:0007669"/>
    <property type="project" value="UniProtKB-UniRule"/>
</dbReference>
<comment type="cofactor">
    <cofactor evidence="6">
        <name>[4Fe-4S] cluster</name>
        <dbReference type="ChEBI" id="CHEBI:49883"/>
    </cofactor>
    <text evidence="6">Binds 1 [4Fe-4S] cluster.</text>
</comment>
<keyword evidence="2 6" id="KW-0813">Transport</keyword>
<dbReference type="SUPFAM" id="SSF56770">
    <property type="entry name" value="HydA/Nqo6-like"/>
    <property type="match status" value="1"/>
</dbReference>
<dbReference type="GO" id="GO:0051539">
    <property type="term" value="F:4 iron, 4 sulfur cluster binding"/>
    <property type="evidence" value="ECO:0007669"/>
    <property type="project" value="UniProtKB-KW"/>
</dbReference>
<accession>A0A150WGN0</accession>
<dbReference type="InterPro" id="IPR006138">
    <property type="entry name" value="NADH_UQ_OxRdtase_20Kd_su"/>
</dbReference>
<dbReference type="GO" id="GO:0005886">
    <property type="term" value="C:plasma membrane"/>
    <property type="evidence" value="ECO:0007669"/>
    <property type="project" value="UniProtKB-SubCell"/>
</dbReference>
<keyword evidence="6" id="KW-0830">Ubiquinone</keyword>
<name>A0A150WGN0_BDEBC</name>
<dbReference type="GO" id="GO:0008137">
    <property type="term" value="F:NADH dehydrogenase (ubiquinone) activity"/>
    <property type="evidence" value="ECO:0007669"/>
    <property type="project" value="InterPro"/>
</dbReference>
<evidence type="ECO:0000256" key="5">
    <source>
        <dbReference type="ARBA" id="ARBA00023027"/>
    </source>
</evidence>
<reference evidence="9 10" key="1">
    <citation type="submission" date="2016-03" db="EMBL/GenBank/DDBJ databases">
        <authorList>
            <person name="Ploux O."/>
        </authorList>
    </citation>
    <scope>NUCLEOTIDE SEQUENCE [LARGE SCALE GENOMIC DNA]</scope>
    <source>
        <strain evidence="9 10">BER2</strain>
    </source>
</reference>
<dbReference type="EC" id="7.1.1.-" evidence="6"/>
<evidence type="ECO:0000256" key="2">
    <source>
        <dbReference type="ARBA" id="ARBA00022448"/>
    </source>
</evidence>
<comment type="subunit">
    <text evidence="6">NDH-1 is composed of 14 different subunits. Subunits NuoB, C, D, E, F, and G constitute the peripheral sector of the complex.</text>
</comment>
<comment type="catalytic activity">
    <reaction evidence="6">
        <text>a quinone + NADH + 5 H(+)(in) = a quinol + NAD(+) + 4 H(+)(out)</text>
        <dbReference type="Rhea" id="RHEA:57888"/>
        <dbReference type="ChEBI" id="CHEBI:15378"/>
        <dbReference type="ChEBI" id="CHEBI:24646"/>
        <dbReference type="ChEBI" id="CHEBI:57540"/>
        <dbReference type="ChEBI" id="CHEBI:57945"/>
        <dbReference type="ChEBI" id="CHEBI:132124"/>
    </reaction>
</comment>
<dbReference type="NCBIfam" id="TIGR01957">
    <property type="entry name" value="nuoB_fam"/>
    <property type="match status" value="1"/>
</dbReference>